<dbReference type="PANTHER" id="PTHR42939:SF1">
    <property type="entry name" value="ABC TRANSPORTER ATP-BINDING PROTEIN ALBC-RELATED"/>
    <property type="match status" value="1"/>
</dbReference>
<dbReference type="GO" id="GO:0022857">
    <property type="term" value="F:transmembrane transporter activity"/>
    <property type="evidence" value="ECO:0007669"/>
    <property type="project" value="InterPro"/>
</dbReference>
<dbReference type="GO" id="GO:0016887">
    <property type="term" value="F:ATP hydrolysis activity"/>
    <property type="evidence" value="ECO:0007669"/>
    <property type="project" value="InterPro"/>
</dbReference>
<dbReference type="CDD" id="cd03230">
    <property type="entry name" value="ABC_DR_subfamily_A"/>
    <property type="match status" value="1"/>
</dbReference>
<dbReference type="InterPro" id="IPR003593">
    <property type="entry name" value="AAA+_ATPase"/>
</dbReference>
<dbReference type="PROSITE" id="PS50893">
    <property type="entry name" value="ABC_TRANSPORTER_2"/>
    <property type="match status" value="1"/>
</dbReference>
<dbReference type="InterPro" id="IPR003439">
    <property type="entry name" value="ABC_transporter-like_ATP-bd"/>
</dbReference>
<dbReference type="RefSeq" id="WP_080714708.1">
    <property type="nucleotide sequence ID" value="NZ_CP054425.1"/>
</dbReference>
<dbReference type="GO" id="GO:0005524">
    <property type="term" value="F:ATP binding"/>
    <property type="evidence" value="ECO:0007669"/>
    <property type="project" value="UniProtKB-KW"/>
</dbReference>
<dbReference type="GO" id="GO:0017004">
    <property type="term" value="P:cytochrome complex assembly"/>
    <property type="evidence" value="ECO:0007669"/>
    <property type="project" value="UniProtKB-KW"/>
</dbReference>
<evidence type="ECO:0000256" key="1">
    <source>
        <dbReference type="ARBA" id="ARBA00022448"/>
    </source>
</evidence>
<dbReference type="PANTHER" id="PTHR42939">
    <property type="entry name" value="ABC TRANSPORTER ATP-BINDING PROTEIN ALBC-RELATED"/>
    <property type="match status" value="1"/>
</dbReference>
<evidence type="ECO:0000256" key="3">
    <source>
        <dbReference type="ARBA" id="ARBA00022748"/>
    </source>
</evidence>
<gene>
    <name evidence="5" type="primary">ccmA</name>
    <name evidence="5" type="ORF">HNS28_10255</name>
</gene>
<dbReference type="NCBIfam" id="TIGR01189">
    <property type="entry name" value="ccmA"/>
    <property type="match status" value="1"/>
</dbReference>
<keyword evidence="2" id="KW-0547">Nucleotide-binding</keyword>
<sequence>MIARALNVTLIYGKSRNPVLHSLNLEIDSGQVLPILGGNGTGKTTLLKALSGLLRPHLGRILIDDSDLYQKRGSALQRLSSSLYSERSFYYRLSARENLRYFLSLRGIYGRTAMSSIDMALDRFDLLGLQDIPFMHLSLGQRKRLGLARALAAPASLYILDEPTANLDAKSCRLVYQAMTDKSADGASILFSTHNVADLATSTGNVIYLKNGNATRVHLETRDSITARKRFRIVGSLDPESIASIPEVSCVISQSEVEVDIPVGKSLGSVLQSFERIGIEVNEVIDDRSR</sequence>
<dbReference type="EMBL" id="JABNND010000027">
    <property type="protein sequence ID" value="NQX51785.1"/>
    <property type="molecule type" value="Genomic_DNA"/>
</dbReference>
<accession>A0A7D4XZU6</accession>
<dbReference type="InterPro" id="IPR005895">
    <property type="entry name" value="ABC_transptr_haem_export_CcmA"/>
</dbReference>
<dbReference type="PROSITE" id="PS00211">
    <property type="entry name" value="ABC_TRANSPORTER_1"/>
    <property type="match status" value="1"/>
</dbReference>
<dbReference type="SMART" id="SM00382">
    <property type="entry name" value="AAA"/>
    <property type="match status" value="1"/>
</dbReference>
<keyword evidence="4 5" id="KW-0067">ATP-binding</keyword>
<dbReference type="SUPFAM" id="SSF52540">
    <property type="entry name" value="P-loop containing nucleoside triphosphate hydrolases"/>
    <property type="match status" value="1"/>
</dbReference>
<dbReference type="InterPro" id="IPR051782">
    <property type="entry name" value="ABC_Transporter_VariousFunc"/>
</dbReference>
<dbReference type="Proteomes" id="UP000551316">
    <property type="component" value="Unassembled WGS sequence"/>
</dbReference>
<name>A0A7D4XZU6_BIFLI</name>
<dbReference type="InterPro" id="IPR017871">
    <property type="entry name" value="ABC_transporter-like_CS"/>
</dbReference>
<evidence type="ECO:0000256" key="2">
    <source>
        <dbReference type="ARBA" id="ARBA00022741"/>
    </source>
</evidence>
<dbReference type="Pfam" id="PF00005">
    <property type="entry name" value="ABC_tran"/>
    <property type="match status" value="1"/>
</dbReference>
<protein>
    <submittedName>
        <fullName evidence="5">Heme ABC exporter ATP-binding protein CcmA</fullName>
    </submittedName>
</protein>
<evidence type="ECO:0000313" key="5">
    <source>
        <dbReference type="EMBL" id="NQX51785.1"/>
    </source>
</evidence>
<dbReference type="InterPro" id="IPR027417">
    <property type="entry name" value="P-loop_NTPase"/>
</dbReference>
<evidence type="ECO:0000313" key="6">
    <source>
        <dbReference type="Proteomes" id="UP000551316"/>
    </source>
</evidence>
<reference evidence="5 6" key="1">
    <citation type="submission" date="2020-05" db="EMBL/GenBank/DDBJ databases">
        <title>Draft Genome Sequence of Bifidobacterium longum subsp. Infantis BI-G201, a Commercialization Strain.</title>
        <authorList>
            <person name="Song J."/>
            <person name="Xu Y."/>
            <person name="Han D."/>
            <person name="Teng Q."/>
            <person name="Jiang D."/>
            <person name="Liu Q."/>
        </authorList>
    </citation>
    <scope>NUCLEOTIDE SEQUENCE [LARGE SCALE GENOMIC DNA]</scope>
    <source>
        <strain evidence="5 6">BI-G201</strain>
    </source>
</reference>
<comment type="caution">
    <text evidence="5">The sequence shown here is derived from an EMBL/GenBank/DDBJ whole genome shotgun (WGS) entry which is preliminary data.</text>
</comment>
<proteinExistence type="predicted"/>
<dbReference type="AlphaFoldDB" id="A0A7D4XZU6"/>
<keyword evidence="1" id="KW-0813">Transport</keyword>
<dbReference type="Gene3D" id="3.40.50.300">
    <property type="entry name" value="P-loop containing nucleotide triphosphate hydrolases"/>
    <property type="match status" value="1"/>
</dbReference>
<evidence type="ECO:0000256" key="4">
    <source>
        <dbReference type="ARBA" id="ARBA00022840"/>
    </source>
</evidence>
<keyword evidence="3" id="KW-0201">Cytochrome c-type biogenesis</keyword>
<organism evidence="5 6">
    <name type="scientific">Bifidobacterium longum subsp. infantis</name>
    <dbReference type="NCBI Taxonomy" id="1682"/>
    <lineage>
        <taxon>Bacteria</taxon>
        <taxon>Bacillati</taxon>
        <taxon>Actinomycetota</taxon>
        <taxon>Actinomycetes</taxon>
        <taxon>Bifidobacteriales</taxon>
        <taxon>Bifidobacteriaceae</taxon>
        <taxon>Bifidobacterium</taxon>
    </lineage>
</organism>